<evidence type="ECO:0000313" key="2">
    <source>
        <dbReference type="Proteomes" id="UP000266723"/>
    </source>
</evidence>
<accession>A0ABQ7E257</accession>
<name>A0ABQ7E257_BRACR</name>
<keyword evidence="2" id="KW-1185">Reference proteome</keyword>
<dbReference type="Proteomes" id="UP000266723">
    <property type="component" value="Unassembled WGS sequence"/>
</dbReference>
<reference evidence="1 2" key="1">
    <citation type="journal article" date="2020" name="BMC Genomics">
        <title>Intraspecific diversification of the crop wild relative Brassica cretica Lam. using demographic model selection.</title>
        <authorList>
            <person name="Kioukis A."/>
            <person name="Michalopoulou V.A."/>
            <person name="Briers L."/>
            <person name="Pirintsos S."/>
            <person name="Studholme D.J."/>
            <person name="Pavlidis P."/>
            <person name="Sarris P.F."/>
        </authorList>
    </citation>
    <scope>NUCLEOTIDE SEQUENCE [LARGE SCALE GENOMIC DNA]</scope>
    <source>
        <strain evidence="2">cv. PFS-1207/04</strain>
    </source>
</reference>
<gene>
    <name evidence="1" type="ORF">DY000_02024467</name>
</gene>
<organism evidence="1 2">
    <name type="scientific">Brassica cretica</name>
    <name type="common">Mustard</name>
    <dbReference type="NCBI Taxonomy" id="69181"/>
    <lineage>
        <taxon>Eukaryota</taxon>
        <taxon>Viridiplantae</taxon>
        <taxon>Streptophyta</taxon>
        <taxon>Embryophyta</taxon>
        <taxon>Tracheophyta</taxon>
        <taxon>Spermatophyta</taxon>
        <taxon>Magnoliopsida</taxon>
        <taxon>eudicotyledons</taxon>
        <taxon>Gunneridae</taxon>
        <taxon>Pentapetalae</taxon>
        <taxon>rosids</taxon>
        <taxon>malvids</taxon>
        <taxon>Brassicales</taxon>
        <taxon>Brassicaceae</taxon>
        <taxon>Brassiceae</taxon>
        <taxon>Brassica</taxon>
    </lineage>
</organism>
<proteinExistence type="predicted"/>
<comment type="caution">
    <text evidence="1">The sequence shown here is derived from an EMBL/GenBank/DDBJ whole genome shotgun (WGS) entry which is preliminary data.</text>
</comment>
<protein>
    <submittedName>
        <fullName evidence="1">Uncharacterized protein</fullName>
    </submittedName>
</protein>
<evidence type="ECO:0000313" key="1">
    <source>
        <dbReference type="EMBL" id="KAF3591317.1"/>
    </source>
</evidence>
<sequence>MNLELGRTDASWTRADRSEIVGCELVLQECEMAENVGRKLAENVGRELAENVGRELAELRRERGTPRVRVRRMRRLGLGFIGF</sequence>
<dbReference type="EMBL" id="QGKV02000299">
    <property type="protein sequence ID" value="KAF3591317.1"/>
    <property type="molecule type" value="Genomic_DNA"/>
</dbReference>